<gene>
    <name evidence="1" type="ORF">UBRO_20750</name>
</gene>
<dbReference type="Proteomes" id="UP000179920">
    <property type="component" value="Chromosome X"/>
</dbReference>
<evidence type="ECO:0000313" key="2">
    <source>
        <dbReference type="Proteomes" id="UP000179920"/>
    </source>
</evidence>
<dbReference type="InterPro" id="IPR036188">
    <property type="entry name" value="FAD/NAD-bd_sf"/>
</dbReference>
<sequence>MLSVSWWTLSIRPLKPIAILEDGSTLPCDLLICATGFNQDLAFLPRHVQKEFLDEHENLLLHKHILPPGVPNLTFNGYNSSLFCPTYSEAARLKLEWLDARNNGKHAHGTNLVPFSLHSIEDTLKDINLQLGTFGTIRQWLLPVRPSDYAGLGAQLCKRIDEANGAKFQP</sequence>
<dbReference type="EMBL" id="LT558126">
    <property type="protein sequence ID" value="SAM83223.1"/>
    <property type="molecule type" value="Genomic_DNA"/>
</dbReference>
<dbReference type="AlphaFoldDB" id="A0A1K0G6Q3"/>
<dbReference type="SUPFAM" id="SSF51905">
    <property type="entry name" value="FAD/NAD(P)-binding domain"/>
    <property type="match status" value="1"/>
</dbReference>
<accession>A0A1K0G6Q3</accession>
<name>A0A1K0G6Q3_9BASI</name>
<evidence type="ECO:0000313" key="1">
    <source>
        <dbReference type="EMBL" id="SAM83223.1"/>
    </source>
</evidence>
<proteinExistence type="predicted"/>
<organism evidence="1 2">
    <name type="scientific">Ustilago bromivora</name>
    <dbReference type="NCBI Taxonomy" id="307758"/>
    <lineage>
        <taxon>Eukaryota</taxon>
        <taxon>Fungi</taxon>
        <taxon>Dikarya</taxon>
        <taxon>Basidiomycota</taxon>
        <taxon>Ustilaginomycotina</taxon>
        <taxon>Ustilaginomycetes</taxon>
        <taxon>Ustilaginales</taxon>
        <taxon>Ustilaginaceae</taxon>
        <taxon>Ustilago</taxon>
    </lineage>
</organism>
<reference evidence="2" key="1">
    <citation type="submission" date="2016-04" db="EMBL/GenBank/DDBJ databases">
        <authorList>
            <person name="Guldener U."/>
            <person name="Guldener U."/>
        </authorList>
    </citation>
    <scope>NUCLEOTIDE SEQUENCE [LARGE SCALE GENOMIC DNA]</scope>
    <source>
        <strain evidence="2">UB2112</strain>
    </source>
</reference>
<protein>
    <submittedName>
        <fullName evidence="1">Uncharacterized protein</fullName>
    </submittedName>
</protein>
<dbReference type="OrthoDB" id="2915840at2759"/>